<dbReference type="GO" id="GO:0016491">
    <property type="term" value="F:oxidoreductase activity"/>
    <property type="evidence" value="ECO:0007669"/>
    <property type="project" value="UniProtKB-KW"/>
</dbReference>
<dbReference type="InterPro" id="IPR023210">
    <property type="entry name" value="NADP_OxRdtase_dom"/>
</dbReference>
<dbReference type="Proteomes" id="UP000013776">
    <property type="component" value="Unassembled WGS sequence"/>
</dbReference>
<keyword evidence="6" id="KW-1185">Reference proteome</keyword>
<dbReference type="InterPro" id="IPR050523">
    <property type="entry name" value="AKR_Detox_Biosynth"/>
</dbReference>
<dbReference type="Gene3D" id="3.20.20.100">
    <property type="entry name" value="NADP-dependent oxidoreductase domain"/>
    <property type="match status" value="1"/>
</dbReference>
<dbReference type="STRING" id="1097556.R4XBF4"/>
<evidence type="ECO:0000313" key="6">
    <source>
        <dbReference type="Proteomes" id="UP000013776"/>
    </source>
</evidence>
<dbReference type="PANTHER" id="PTHR43364:SF7">
    <property type="entry name" value="NADP-DEPENDENT OXIDOREDUCTASE DOMAIN-CONTAINING PROTEIN-RELATED"/>
    <property type="match status" value="1"/>
</dbReference>
<reference evidence="5 6" key="1">
    <citation type="journal article" date="2013" name="MBio">
        <title>Genome sequencing of the plant pathogen Taphrina deformans, the causal agent of peach leaf curl.</title>
        <authorList>
            <person name="Cisse O.H."/>
            <person name="Almeida J.M.G.C.F."/>
            <person name="Fonseca A."/>
            <person name="Kumar A.A."/>
            <person name="Salojaervi J."/>
            <person name="Overmyer K."/>
            <person name="Hauser P.M."/>
            <person name="Pagni M."/>
        </authorList>
    </citation>
    <scope>NUCLEOTIDE SEQUENCE [LARGE SCALE GENOMIC DNA]</scope>
    <source>
        <strain evidence="6">PYCC 5710 / ATCC 11124 / CBS 356.35 / IMI 108563 / JCM 9778 / NBRC 8474</strain>
    </source>
</reference>
<organism evidence="5 6">
    <name type="scientific">Taphrina deformans (strain PYCC 5710 / ATCC 11124 / CBS 356.35 / IMI 108563 / JCM 9778 / NBRC 8474)</name>
    <name type="common">Peach leaf curl fungus</name>
    <name type="synonym">Lalaria deformans</name>
    <dbReference type="NCBI Taxonomy" id="1097556"/>
    <lineage>
        <taxon>Eukaryota</taxon>
        <taxon>Fungi</taxon>
        <taxon>Dikarya</taxon>
        <taxon>Ascomycota</taxon>
        <taxon>Taphrinomycotina</taxon>
        <taxon>Taphrinomycetes</taxon>
        <taxon>Taphrinales</taxon>
        <taxon>Taphrinaceae</taxon>
        <taxon>Taphrina</taxon>
    </lineage>
</organism>
<evidence type="ECO:0000259" key="4">
    <source>
        <dbReference type="Pfam" id="PF00248"/>
    </source>
</evidence>
<dbReference type="EMBL" id="CAHR02000005">
    <property type="protein sequence ID" value="CCG80668.1"/>
    <property type="molecule type" value="Genomic_DNA"/>
</dbReference>
<dbReference type="PANTHER" id="PTHR43364">
    <property type="entry name" value="NADH-SPECIFIC METHYLGLYOXAL REDUCTASE-RELATED"/>
    <property type="match status" value="1"/>
</dbReference>
<dbReference type="VEuPathDB" id="FungiDB:TAPDE_000203"/>
<dbReference type="Pfam" id="PF00248">
    <property type="entry name" value="Aldo_ket_red"/>
    <property type="match status" value="1"/>
</dbReference>
<gene>
    <name evidence="5" type="ORF">TAPDE_000203</name>
</gene>
<name>R4XBF4_TAPDE</name>
<keyword evidence="2" id="KW-0560">Oxidoreductase</keyword>
<comment type="similarity">
    <text evidence="3">Belongs to the aldo/keto reductase family. Aldo/keto reductase 2 subfamily.</text>
</comment>
<dbReference type="AlphaFoldDB" id="R4XBF4"/>
<dbReference type="SUPFAM" id="SSF51430">
    <property type="entry name" value="NAD(P)-linked oxidoreductase"/>
    <property type="match status" value="1"/>
</dbReference>
<evidence type="ECO:0000256" key="2">
    <source>
        <dbReference type="ARBA" id="ARBA00023002"/>
    </source>
</evidence>
<proteinExistence type="inferred from homology"/>
<protein>
    <submittedName>
        <fullName evidence="5">Norsolorinic acid reductase</fullName>
    </submittedName>
</protein>
<dbReference type="OrthoDB" id="48988at2759"/>
<sequence length="379" mass="41613">MSSFATLFGPKADPPTPLGRLRILGPNAAIRVSPLCLGAMNIGGAWGEVMGTSSKESSFELMDYFFDSGGNFIDTANNYQNEESEIWIGEWMAKRKNRDQIVLATKYSSPYNTYDKSIAIHANYTGNHTKSLKLSLADSLRKLQTDYIDLLYVHWWDHTTSIPELMQSLNQLVASGKVLYLGVSDTPAWIVSKANQYAADHGLRGFSVYQGKWSASMRDMERDILPMTRADGLAVCPWGAMGQGAFKTKEQFEEMNKSGEKGRNGRPATENDKKVTVVLDKLARAKGKSITAIALAYVLQSQPYVHPIVGGRKVSHLKDNIEALTIQLSAEDLDEIHKATDFAIGFPHDMVGQSASQNVFIKNAGVLDSPPAPKACGQS</sequence>
<accession>R4XBF4</accession>
<dbReference type="InterPro" id="IPR036812">
    <property type="entry name" value="NAD(P)_OxRdtase_dom_sf"/>
</dbReference>
<dbReference type="eggNOG" id="KOG1575">
    <property type="taxonomic scope" value="Eukaryota"/>
</dbReference>
<keyword evidence="1" id="KW-0521">NADP</keyword>
<evidence type="ECO:0000256" key="3">
    <source>
        <dbReference type="ARBA" id="ARBA00038157"/>
    </source>
</evidence>
<feature type="domain" description="NADP-dependent oxidoreductase" evidence="4">
    <location>
        <begin position="34"/>
        <end position="339"/>
    </location>
</feature>
<evidence type="ECO:0000313" key="5">
    <source>
        <dbReference type="EMBL" id="CCG80668.1"/>
    </source>
</evidence>
<evidence type="ECO:0000256" key="1">
    <source>
        <dbReference type="ARBA" id="ARBA00022857"/>
    </source>
</evidence>
<comment type="caution">
    <text evidence="5">The sequence shown here is derived from an EMBL/GenBank/DDBJ whole genome shotgun (WGS) entry which is preliminary data.</text>
</comment>